<feature type="transmembrane region" description="Helical" evidence="1">
    <location>
        <begin position="262"/>
        <end position="288"/>
    </location>
</feature>
<evidence type="ECO:0000313" key="3">
    <source>
        <dbReference type="EMBL" id="BDE05509.1"/>
    </source>
</evidence>
<dbReference type="InterPro" id="IPR029044">
    <property type="entry name" value="Nucleotide-diphossugar_trans"/>
</dbReference>
<dbReference type="AlphaFoldDB" id="A0AAN1XTZ0"/>
<dbReference type="Pfam" id="PF00535">
    <property type="entry name" value="Glycos_transf_2"/>
    <property type="match status" value="1"/>
</dbReference>
<sequence>MSRIDVIVVCWNDKEKIATALDSVFALSEVRDDPSFANVVVSDNGSTDGSRAFIGERYGGRVRIVENGANLGFAAACNRAFAATSSEYVFLLNPDAELKDRALAEIVAFLDAHPRCGIAGSRIYNYDGTVQQSLGEFDTWTGAFLRSSAWGEWPALRGFSNGASLRDFAYDRPRRVDLAIGAALAIRRALIDAIGPFDERFFLYHEEVDFAKRAAEADWETWFVPASEAVHEGMGSARGQYNVERRKQASRRKYWIKHHGRAWYYSLAGALIGRYALYAGVVAVAVIAGRRLFLR</sequence>
<evidence type="ECO:0000256" key="1">
    <source>
        <dbReference type="SAM" id="Phobius"/>
    </source>
</evidence>
<dbReference type="PANTHER" id="PTHR43179">
    <property type="entry name" value="RHAMNOSYLTRANSFERASE WBBL"/>
    <property type="match status" value="1"/>
</dbReference>
<dbReference type="InterPro" id="IPR001173">
    <property type="entry name" value="Glyco_trans_2-like"/>
</dbReference>
<feature type="domain" description="Glycosyltransferase 2-like" evidence="2">
    <location>
        <begin position="6"/>
        <end position="137"/>
    </location>
</feature>
<reference evidence="3 4" key="1">
    <citation type="journal article" date="2022" name="ISME Commun">
        <title>Vulcanimicrobium alpinus gen. nov. sp. nov., the first cultivated representative of the candidate phylum 'Eremiobacterota', is a metabolically versatile aerobic anoxygenic phototroph.</title>
        <authorList>
            <person name="Yabe S."/>
            <person name="Muto K."/>
            <person name="Abe K."/>
            <person name="Yokota A."/>
            <person name="Staudigel H."/>
            <person name="Tebo B.M."/>
        </authorList>
    </citation>
    <scope>NUCLEOTIDE SEQUENCE [LARGE SCALE GENOMIC DNA]</scope>
    <source>
        <strain evidence="3 4">WC8-2</strain>
    </source>
</reference>
<accession>A0AAN1XTZ0</accession>
<organism evidence="3 4">
    <name type="scientific">Vulcanimicrobium alpinum</name>
    <dbReference type="NCBI Taxonomy" id="3016050"/>
    <lineage>
        <taxon>Bacteria</taxon>
        <taxon>Bacillati</taxon>
        <taxon>Vulcanimicrobiota</taxon>
        <taxon>Vulcanimicrobiia</taxon>
        <taxon>Vulcanimicrobiales</taxon>
        <taxon>Vulcanimicrobiaceae</taxon>
        <taxon>Vulcanimicrobium</taxon>
    </lineage>
</organism>
<keyword evidence="3" id="KW-0808">Transferase</keyword>
<keyword evidence="1" id="KW-0472">Membrane</keyword>
<gene>
    <name evidence="3" type="ORF">WPS_07850</name>
</gene>
<keyword evidence="1" id="KW-0812">Transmembrane</keyword>
<dbReference type="GO" id="GO:0016740">
    <property type="term" value="F:transferase activity"/>
    <property type="evidence" value="ECO:0007669"/>
    <property type="project" value="UniProtKB-KW"/>
</dbReference>
<dbReference type="Gene3D" id="3.90.550.10">
    <property type="entry name" value="Spore Coat Polysaccharide Biosynthesis Protein SpsA, Chain A"/>
    <property type="match status" value="1"/>
</dbReference>
<dbReference type="KEGG" id="vab:WPS_07850"/>
<keyword evidence="1" id="KW-1133">Transmembrane helix</keyword>
<keyword evidence="4" id="KW-1185">Reference proteome</keyword>
<evidence type="ECO:0000313" key="4">
    <source>
        <dbReference type="Proteomes" id="UP001317532"/>
    </source>
</evidence>
<protein>
    <submittedName>
        <fullName evidence="3">Glycosyl transferase</fullName>
    </submittedName>
</protein>
<proteinExistence type="predicted"/>
<dbReference type="Proteomes" id="UP001317532">
    <property type="component" value="Chromosome"/>
</dbReference>
<name>A0AAN1XTZ0_UNVUL</name>
<dbReference type="RefSeq" id="WP_317996541.1">
    <property type="nucleotide sequence ID" value="NZ_AP025523.1"/>
</dbReference>
<dbReference type="EMBL" id="AP025523">
    <property type="protein sequence ID" value="BDE05509.1"/>
    <property type="molecule type" value="Genomic_DNA"/>
</dbReference>
<dbReference type="PANTHER" id="PTHR43179:SF7">
    <property type="entry name" value="RHAMNOSYLTRANSFERASE WBBL"/>
    <property type="match status" value="1"/>
</dbReference>
<dbReference type="SUPFAM" id="SSF53448">
    <property type="entry name" value="Nucleotide-diphospho-sugar transferases"/>
    <property type="match status" value="1"/>
</dbReference>
<evidence type="ECO:0000259" key="2">
    <source>
        <dbReference type="Pfam" id="PF00535"/>
    </source>
</evidence>